<feature type="binding site" evidence="6 7">
    <location>
        <position position="14"/>
    </location>
    <ligand>
        <name>S-adenosyl-L-methionine</name>
        <dbReference type="ChEBI" id="CHEBI:59789"/>
    </ligand>
</feature>
<evidence type="ECO:0000259" key="8">
    <source>
        <dbReference type="SMART" id="SM00650"/>
    </source>
</evidence>
<comment type="caution">
    <text evidence="9">The sequence shown here is derived from an EMBL/GenBank/DDBJ whole genome shotgun (WGS) entry which is preliminary data.</text>
</comment>
<accession>A0A316TQD0</accession>
<evidence type="ECO:0000256" key="3">
    <source>
        <dbReference type="ARBA" id="ARBA00022679"/>
    </source>
</evidence>
<keyword evidence="1 6" id="KW-0698">rRNA processing</keyword>
<keyword evidence="4 6" id="KW-0949">S-adenosyl-L-methionine</keyword>
<dbReference type="GO" id="GO:0052908">
    <property type="term" value="F:16S rRNA (adenine(1518)-N(6)/adenine(1519)-N(6))-dimethyltransferase activity"/>
    <property type="evidence" value="ECO:0007669"/>
    <property type="project" value="UniProtKB-EC"/>
</dbReference>
<keyword evidence="2 6" id="KW-0489">Methyltransferase</keyword>
<proteinExistence type="inferred from homology"/>
<gene>
    <name evidence="6 9" type="primary">rsmA</name>
    <name evidence="6" type="synonym">ksgA</name>
    <name evidence="9" type="ORF">DDZ15_15300</name>
</gene>
<dbReference type="PROSITE" id="PS51689">
    <property type="entry name" value="SAM_RNA_A_N6_MT"/>
    <property type="match status" value="1"/>
</dbReference>
<dbReference type="InterPro" id="IPR023165">
    <property type="entry name" value="rRNA_Ade_diMease-like_C"/>
</dbReference>
<dbReference type="InterPro" id="IPR001737">
    <property type="entry name" value="KsgA/Erm"/>
</dbReference>
<comment type="function">
    <text evidence="6">Specifically dimethylates two adjacent adenosines (A1518 and A1519) in the loop of a conserved hairpin near the 3'-end of 16S rRNA in the 30S particle. May play a critical role in biogenesis of 30S subunits.</text>
</comment>
<sequence length="260" mass="29582">MTSRPKTKKSLGQHFLRDGNMIQKIVHAISADRTDRIVEIGPGDGALTGELLNAYSDVIAIEIDQRMAEHLRELYPRLELIEEDILKCDWSRFLNTEKPVHVIGNLPYYITSQILFAIFDHRENLTSALLMMQKEVAQRIVAEPHSKEYGILSVQSQLMSTPEILFDVPPSVFSPPPKVDSSVIRFIFDKGKLACSDKHLKTVVRMAFNQRRKKLSNALKRLNTDLPAKEFDFSLRAEALSPVMYEKLTARLEQLGTFDG</sequence>
<dbReference type="NCBIfam" id="TIGR00755">
    <property type="entry name" value="ksgA"/>
    <property type="match status" value="1"/>
</dbReference>
<evidence type="ECO:0000256" key="7">
    <source>
        <dbReference type="PROSITE-ProRule" id="PRU01026"/>
    </source>
</evidence>
<dbReference type="PANTHER" id="PTHR11727">
    <property type="entry name" value="DIMETHYLADENOSINE TRANSFERASE"/>
    <property type="match status" value="1"/>
</dbReference>
<feature type="binding site" evidence="6 7">
    <location>
        <position position="62"/>
    </location>
    <ligand>
        <name>S-adenosyl-L-methionine</name>
        <dbReference type="ChEBI" id="CHEBI:59789"/>
    </ligand>
</feature>
<dbReference type="Gene3D" id="3.40.50.150">
    <property type="entry name" value="Vaccinia Virus protein VP39"/>
    <property type="match status" value="1"/>
</dbReference>
<dbReference type="InterPro" id="IPR020596">
    <property type="entry name" value="rRNA_Ade_Mease_Trfase_CS"/>
</dbReference>
<dbReference type="EMBL" id="QGGB01000010">
    <property type="protein sequence ID" value="PWN05429.1"/>
    <property type="molecule type" value="Genomic_DNA"/>
</dbReference>
<dbReference type="SMART" id="SM00650">
    <property type="entry name" value="rADc"/>
    <property type="match status" value="1"/>
</dbReference>
<feature type="binding site" evidence="6 7">
    <location>
        <position position="105"/>
    </location>
    <ligand>
        <name>S-adenosyl-L-methionine</name>
        <dbReference type="ChEBI" id="CHEBI:59789"/>
    </ligand>
</feature>
<feature type="binding site" evidence="6 7">
    <location>
        <position position="16"/>
    </location>
    <ligand>
        <name>S-adenosyl-L-methionine</name>
        <dbReference type="ChEBI" id="CHEBI:59789"/>
    </ligand>
</feature>
<evidence type="ECO:0000256" key="2">
    <source>
        <dbReference type="ARBA" id="ARBA00022603"/>
    </source>
</evidence>
<dbReference type="HAMAP" id="MF_00607">
    <property type="entry name" value="16SrRNA_methyltr_A"/>
    <property type="match status" value="1"/>
</dbReference>
<dbReference type="PANTHER" id="PTHR11727:SF18">
    <property type="entry name" value="RRNA ADENINE N(6)-METHYLTRANSFERASE"/>
    <property type="match status" value="1"/>
</dbReference>
<dbReference type="CDD" id="cd02440">
    <property type="entry name" value="AdoMet_MTases"/>
    <property type="match status" value="1"/>
</dbReference>
<dbReference type="Proteomes" id="UP000245533">
    <property type="component" value="Unassembled WGS sequence"/>
</dbReference>
<dbReference type="InterPro" id="IPR020598">
    <property type="entry name" value="rRNA_Ade_methylase_Trfase_N"/>
</dbReference>
<evidence type="ECO:0000313" key="9">
    <source>
        <dbReference type="EMBL" id="PWN05429.1"/>
    </source>
</evidence>
<dbReference type="OrthoDB" id="9814755at2"/>
<organism evidence="9 10">
    <name type="scientific">Rhodohalobacter mucosus</name>
    <dbReference type="NCBI Taxonomy" id="2079485"/>
    <lineage>
        <taxon>Bacteria</taxon>
        <taxon>Pseudomonadati</taxon>
        <taxon>Balneolota</taxon>
        <taxon>Balneolia</taxon>
        <taxon>Balneolales</taxon>
        <taxon>Balneolaceae</taxon>
        <taxon>Rhodohalobacter</taxon>
    </lineage>
</organism>
<dbReference type="Pfam" id="PF00398">
    <property type="entry name" value="RrnaAD"/>
    <property type="match status" value="1"/>
</dbReference>
<dbReference type="EC" id="2.1.1.182" evidence="6"/>
<dbReference type="GO" id="GO:0003723">
    <property type="term" value="F:RNA binding"/>
    <property type="evidence" value="ECO:0007669"/>
    <property type="project" value="UniProtKB-UniRule"/>
</dbReference>
<dbReference type="InterPro" id="IPR029063">
    <property type="entry name" value="SAM-dependent_MTases_sf"/>
</dbReference>
<keyword evidence="6" id="KW-0963">Cytoplasm</keyword>
<feature type="binding site" evidence="6 7">
    <location>
        <position position="84"/>
    </location>
    <ligand>
        <name>S-adenosyl-L-methionine</name>
        <dbReference type="ChEBI" id="CHEBI:59789"/>
    </ligand>
</feature>
<dbReference type="Gene3D" id="1.10.8.100">
    <property type="entry name" value="Ribosomal RNA adenine dimethylase-like, domain 2"/>
    <property type="match status" value="1"/>
</dbReference>
<feature type="domain" description="Ribosomal RNA adenine methylase transferase N-terminal" evidence="8">
    <location>
        <begin position="21"/>
        <end position="190"/>
    </location>
</feature>
<reference evidence="9 10" key="1">
    <citation type="submission" date="2018-05" db="EMBL/GenBank/DDBJ databases">
        <title>Rhodohalobacter halophilus gen. nov., sp. nov., a moderately halophilic member of the family Balneolaceae.</title>
        <authorList>
            <person name="Liu Z.-W."/>
        </authorList>
    </citation>
    <scope>NUCLEOTIDE SEQUENCE [LARGE SCALE GENOMIC DNA]</scope>
    <source>
        <strain evidence="9 10">8A47</strain>
    </source>
</reference>
<comment type="subcellular location">
    <subcellularLocation>
        <location evidence="6">Cytoplasm</location>
    </subcellularLocation>
</comment>
<dbReference type="RefSeq" id="WP_109647984.1">
    <property type="nucleotide sequence ID" value="NZ_QGGB01000010.1"/>
</dbReference>
<dbReference type="SUPFAM" id="SSF53335">
    <property type="entry name" value="S-adenosyl-L-methionine-dependent methyltransferases"/>
    <property type="match status" value="1"/>
</dbReference>
<evidence type="ECO:0000256" key="5">
    <source>
        <dbReference type="ARBA" id="ARBA00022884"/>
    </source>
</evidence>
<evidence type="ECO:0000256" key="4">
    <source>
        <dbReference type="ARBA" id="ARBA00022691"/>
    </source>
</evidence>
<feature type="binding site" evidence="6 7">
    <location>
        <position position="41"/>
    </location>
    <ligand>
        <name>S-adenosyl-L-methionine</name>
        <dbReference type="ChEBI" id="CHEBI:59789"/>
    </ligand>
</feature>
<comment type="catalytic activity">
    <reaction evidence="6">
        <text>adenosine(1518)/adenosine(1519) in 16S rRNA + 4 S-adenosyl-L-methionine = N(6)-dimethyladenosine(1518)/N(6)-dimethyladenosine(1519) in 16S rRNA + 4 S-adenosyl-L-homocysteine + 4 H(+)</text>
        <dbReference type="Rhea" id="RHEA:19609"/>
        <dbReference type="Rhea" id="RHEA-COMP:10232"/>
        <dbReference type="Rhea" id="RHEA-COMP:10233"/>
        <dbReference type="ChEBI" id="CHEBI:15378"/>
        <dbReference type="ChEBI" id="CHEBI:57856"/>
        <dbReference type="ChEBI" id="CHEBI:59789"/>
        <dbReference type="ChEBI" id="CHEBI:74411"/>
        <dbReference type="ChEBI" id="CHEBI:74493"/>
        <dbReference type="EC" id="2.1.1.182"/>
    </reaction>
</comment>
<dbReference type="GO" id="GO:0005737">
    <property type="term" value="C:cytoplasm"/>
    <property type="evidence" value="ECO:0007669"/>
    <property type="project" value="UniProtKB-SubCell"/>
</dbReference>
<protein>
    <recommendedName>
        <fullName evidence="6">Ribosomal RNA small subunit methyltransferase A</fullName>
        <ecNumber evidence="6">2.1.1.182</ecNumber>
    </recommendedName>
    <alternativeName>
        <fullName evidence="6">16S rRNA (adenine(1518)-N(6)/adenine(1519)-N(6))-dimethyltransferase</fullName>
    </alternativeName>
    <alternativeName>
        <fullName evidence="6">16S rRNA dimethyladenosine transferase</fullName>
    </alternativeName>
    <alternativeName>
        <fullName evidence="6">16S rRNA dimethylase</fullName>
    </alternativeName>
    <alternativeName>
        <fullName evidence="6">S-adenosylmethionine-6-N', N'-adenosyl(rRNA) dimethyltransferase</fullName>
    </alternativeName>
</protein>
<keyword evidence="10" id="KW-1185">Reference proteome</keyword>
<dbReference type="InterPro" id="IPR011530">
    <property type="entry name" value="rRNA_adenine_dimethylase"/>
</dbReference>
<evidence type="ECO:0000313" key="10">
    <source>
        <dbReference type="Proteomes" id="UP000245533"/>
    </source>
</evidence>
<keyword evidence="3 6" id="KW-0808">Transferase</keyword>
<keyword evidence="5 6" id="KW-0694">RNA-binding</keyword>
<evidence type="ECO:0000256" key="6">
    <source>
        <dbReference type="HAMAP-Rule" id="MF_00607"/>
    </source>
</evidence>
<dbReference type="AlphaFoldDB" id="A0A316TQD0"/>
<dbReference type="PROSITE" id="PS01131">
    <property type="entry name" value="RRNA_A_DIMETH"/>
    <property type="match status" value="1"/>
</dbReference>
<comment type="similarity">
    <text evidence="6">Belongs to the class I-like SAM-binding methyltransferase superfamily. rRNA adenine N(6)-methyltransferase family. RsmA subfamily.</text>
</comment>
<evidence type="ECO:0000256" key="1">
    <source>
        <dbReference type="ARBA" id="ARBA00022552"/>
    </source>
</evidence>
<name>A0A316TQD0_9BACT</name>